<dbReference type="RefSeq" id="WP_056969727.1">
    <property type="nucleotide sequence ID" value="NZ_AYZK01000007.1"/>
</dbReference>
<gene>
    <name evidence="3" type="ORF">FD19_GL001810</name>
</gene>
<keyword evidence="1" id="KW-1003">Cell membrane</keyword>
<dbReference type="GO" id="GO:0070395">
    <property type="term" value="P:lipoteichoic acid biosynthetic process"/>
    <property type="evidence" value="ECO:0007669"/>
    <property type="project" value="UniProtKB-UniRule"/>
</dbReference>
<comment type="similarity">
    <text evidence="1">Belongs to the DltD family.</text>
</comment>
<feature type="transmembrane region" description="Helical" evidence="2">
    <location>
        <begin position="7"/>
        <end position="31"/>
    </location>
</feature>
<keyword evidence="2" id="KW-1133">Transmembrane helix</keyword>
<dbReference type="UniPathway" id="UPA00556"/>
<dbReference type="GO" id="GO:0005886">
    <property type="term" value="C:plasma membrane"/>
    <property type="evidence" value="ECO:0007669"/>
    <property type="project" value="UniProtKB-UniRule"/>
</dbReference>
<dbReference type="InterPro" id="IPR006998">
    <property type="entry name" value="DltD"/>
</dbReference>
<dbReference type="InterPro" id="IPR023896">
    <property type="entry name" value="LTA_DltD"/>
</dbReference>
<evidence type="ECO:0000313" key="3">
    <source>
        <dbReference type="EMBL" id="KRM86619.1"/>
    </source>
</evidence>
<sequence>MSTRRRLWQILGPVLIAGILLAGGLMVPWHYGRLSDSTVDRAAVSMSPDVFLGARIKQQAVRSGYVPFMGSSELSRMDPLHPSVLATKYHRSYRPLLMGAPGTQSLTQFLSSQTLLSSRAPRKVVFIISPQWFTPKGQTAAAFDFYYSPLDTIVWLQHAHNTVANRYAARRLLSMPSGRSGGVVTGALLHIATGQKLTTKQRRLLALRRAILTNEDALFSRFQLRDNLPRITRAARQLPARDQATVLARRADALGRKGTRGNALGIDQHFFRQRLGHGELAKLRGSQRDFDYRQSPEYSDLQLVLQQFAQHHTQVLFIIPPVNGRWAQYTGLSAAMMQQTVGKIKYQLGTQGFTHILDLSRDGHQRYFMQDTIHLGWRGWLRVDGAVKPFLTKHQAPDQYHLDNRFYTRTWQQTLHPMEAGKHGQR</sequence>
<dbReference type="PANTHER" id="PTHR40039">
    <property type="entry name" value="PROTEIN DLTD"/>
    <property type="match status" value="1"/>
</dbReference>
<dbReference type="EMBL" id="AYZK01000007">
    <property type="protein sequence ID" value="KRM86619.1"/>
    <property type="molecule type" value="Genomic_DNA"/>
</dbReference>
<comment type="caution">
    <text evidence="3">The sequence shown here is derived from an EMBL/GenBank/DDBJ whole genome shotgun (WGS) entry which is preliminary data.</text>
</comment>
<dbReference type="Proteomes" id="UP000051789">
    <property type="component" value="Unassembled WGS sequence"/>
</dbReference>
<accession>A0A0R2CE21</accession>
<evidence type="ECO:0000256" key="2">
    <source>
        <dbReference type="SAM" id="Phobius"/>
    </source>
</evidence>
<evidence type="ECO:0000313" key="4">
    <source>
        <dbReference type="Proteomes" id="UP000051789"/>
    </source>
</evidence>
<dbReference type="PIRSF" id="PIRSF021438">
    <property type="entry name" value="DltD"/>
    <property type="match status" value="1"/>
</dbReference>
<dbReference type="NCBIfam" id="TIGR04092">
    <property type="entry name" value="LTA_DltD"/>
    <property type="match status" value="1"/>
</dbReference>
<evidence type="ECO:0000256" key="1">
    <source>
        <dbReference type="PIRNR" id="PIRNR021438"/>
    </source>
</evidence>
<protein>
    <recommendedName>
        <fullName evidence="1">Protein DltD</fullName>
    </recommendedName>
</protein>
<dbReference type="PANTHER" id="PTHR40039:SF1">
    <property type="entry name" value="PROTEIN DLTD"/>
    <property type="match status" value="1"/>
</dbReference>
<dbReference type="PATRIC" id="fig|1423810.4.peg.1858"/>
<name>A0A0R2CE21_9LACO</name>
<dbReference type="AlphaFoldDB" id="A0A0R2CE21"/>
<keyword evidence="2" id="KW-0812">Transmembrane</keyword>
<dbReference type="Pfam" id="PF04914">
    <property type="entry name" value="DltD"/>
    <property type="match status" value="1"/>
</dbReference>
<comment type="pathway">
    <text evidence="1">Cell wall biogenesis; lipoteichoic acid biosynthesis.</text>
</comment>
<proteinExistence type="inferred from homology"/>
<keyword evidence="4" id="KW-1185">Reference proteome</keyword>
<keyword evidence="1 2" id="KW-0472">Membrane</keyword>
<dbReference type="STRING" id="1423810.FD19_GL001810"/>
<reference evidence="3 4" key="1">
    <citation type="journal article" date="2015" name="Genome Announc.">
        <title>Expanding the biotechnology potential of lactobacilli through comparative genomics of 213 strains and associated genera.</title>
        <authorList>
            <person name="Sun Z."/>
            <person name="Harris H.M."/>
            <person name="McCann A."/>
            <person name="Guo C."/>
            <person name="Argimon S."/>
            <person name="Zhang W."/>
            <person name="Yang X."/>
            <person name="Jeffery I.B."/>
            <person name="Cooney J.C."/>
            <person name="Kagawa T.F."/>
            <person name="Liu W."/>
            <person name="Song Y."/>
            <person name="Salvetti E."/>
            <person name="Wrobel A."/>
            <person name="Rasinkangas P."/>
            <person name="Parkhill J."/>
            <person name="Rea M.C."/>
            <person name="O'Sullivan O."/>
            <person name="Ritari J."/>
            <person name="Douillard F.P."/>
            <person name="Paul Ross R."/>
            <person name="Yang R."/>
            <person name="Briner A.E."/>
            <person name="Felis G.E."/>
            <person name="de Vos W.M."/>
            <person name="Barrangou R."/>
            <person name="Klaenhammer T.R."/>
            <person name="Caufield P.W."/>
            <person name="Cui Y."/>
            <person name="Zhang H."/>
            <person name="O'Toole P.W."/>
        </authorList>
    </citation>
    <scope>NUCLEOTIDE SEQUENCE [LARGE SCALE GENOMIC DNA]</scope>
    <source>
        <strain evidence="3 4">DSM 22698</strain>
    </source>
</reference>
<organism evidence="3 4">
    <name type="scientific">Lacticaseibacillus thailandensis DSM 22698 = JCM 13996</name>
    <dbReference type="NCBI Taxonomy" id="1423810"/>
    <lineage>
        <taxon>Bacteria</taxon>
        <taxon>Bacillati</taxon>
        <taxon>Bacillota</taxon>
        <taxon>Bacilli</taxon>
        <taxon>Lactobacillales</taxon>
        <taxon>Lactobacillaceae</taxon>
        <taxon>Lacticaseibacillus</taxon>
    </lineage>
</organism>